<dbReference type="InterPro" id="IPR029058">
    <property type="entry name" value="AB_hydrolase_fold"/>
</dbReference>
<reference evidence="4 5" key="1">
    <citation type="submission" date="2015-11" db="EMBL/GenBank/DDBJ databases">
        <title>Genomic Taxonomy of the Vibrionaceae.</title>
        <authorList>
            <person name="Gomez-Gil B."/>
            <person name="Enciso-Ibarra J."/>
        </authorList>
    </citation>
    <scope>NUCLEOTIDE SEQUENCE [LARGE SCALE GENOMIC DNA]</scope>
    <source>
        <strain evidence="4 5">CAIM 912</strain>
    </source>
</reference>
<dbReference type="AlphaFoldDB" id="A0A135I8T1"/>
<feature type="domain" description="AB hydrolase-1" evidence="3">
    <location>
        <begin position="56"/>
        <end position="196"/>
    </location>
</feature>
<evidence type="ECO:0000256" key="2">
    <source>
        <dbReference type="ARBA" id="ARBA00038115"/>
    </source>
</evidence>
<comment type="caution">
    <text evidence="4">The sequence shown here is derived from an EMBL/GenBank/DDBJ whole genome shotgun (WGS) entry which is preliminary data.</text>
</comment>
<dbReference type="InterPro" id="IPR000073">
    <property type="entry name" value="AB_hydrolase_1"/>
</dbReference>
<evidence type="ECO:0000259" key="3">
    <source>
        <dbReference type="Pfam" id="PF00561"/>
    </source>
</evidence>
<dbReference type="SUPFAM" id="SSF53474">
    <property type="entry name" value="alpha/beta-Hydrolases"/>
    <property type="match status" value="1"/>
</dbReference>
<dbReference type="InterPro" id="IPR050261">
    <property type="entry name" value="FrsA_esterase"/>
</dbReference>
<name>A0A135I8T1_9GAMM</name>
<dbReference type="Gene3D" id="3.40.50.1820">
    <property type="entry name" value="alpha/beta hydrolase"/>
    <property type="match status" value="1"/>
</dbReference>
<organism evidence="4 5">
    <name type="scientific">Enterovibrio coralii</name>
    <dbReference type="NCBI Taxonomy" id="294935"/>
    <lineage>
        <taxon>Bacteria</taxon>
        <taxon>Pseudomonadati</taxon>
        <taxon>Pseudomonadota</taxon>
        <taxon>Gammaproteobacteria</taxon>
        <taxon>Vibrionales</taxon>
        <taxon>Vibrionaceae</taxon>
        <taxon>Enterovibrio</taxon>
    </lineage>
</organism>
<proteinExistence type="inferred from homology"/>
<dbReference type="RefSeq" id="WP_067415352.1">
    <property type="nucleotide sequence ID" value="NZ_LNTY01000033.1"/>
</dbReference>
<dbReference type="STRING" id="294935.ATN88_20210"/>
<evidence type="ECO:0000256" key="1">
    <source>
        <dbReference type="ARBA" id="ARBA00022801"/>
    </source>
</evidence>
<comment type="similarity">
    <text evidence="2">Belongs to the AB hydrolase superfamily. FUS2 hydrolase family.</text>
</comment>
<dbReference type="GO" id="GO:0052689">
    <property type="term" value="F:carboxylic ester hydrolase activity"/>
    <property type="evidence" value="ECO:0007669"/>
    <property type="project" value="UniProtKB-ARBA"/>
</dbReference>
<gene>
    <name evidence="4" type="ORF">ATN88_20210</name>
</gene>
<dbReference type="OrthoDB" id="4269629at2"/>
<dbReference type="PANTHER" id="PTHR22946:SF9">
    <property type="entry name" value="POLYKETIDE TRANSFERASE AF380"/>
    <property type="match status" value="1"/>
</dbReference>
<dbReference type="PANTHER" id="PTHR22946">
    <property type="entry name" value="DIENELACTONE HYDROLASE DOMAIN-CONTAINING PROTEIN-RELATED"/>
    <property type="match status" value="1"/>
</dbReference>
<evidence type="ECO:0000313" key="4">
    <source>
        <dbReference type="EMBL" id="KXF81827.1"/>
    </source>
</evidence>
<sequence>MFDRIQKHALISTVLLAFSFGVVAEEIVMVPVSLDGETVQLEMLIYKPDAIEKPRPTLVLNHGSTGYGNDPSLFTAKVDYFHPIIDHFIARDWVVIAPMRRGRGGSEGLYDEGFDEARTSYTCETDLSLKGAYRGLDDIHASVEAISTMPFVDKDRLVISGVSRGGILSTAYAGIYPDDVKGVINFVGGWISDWCSTADDINGALFRDGGKAKVSSIWLYGENDSFYSMAHSRNNFDTYVSAGGDGEFHTIELDDEINGHFVNMYSNTWTKLVDEYLKQIDVE</sequence>
<accession>A0A135I8T1</accession>
<dbReference type="Pfam" id="PF00561">
    <property type="entry name" value="Abhydrolase_1"/>
    <property type="match status" value="1"/>
</dbReference>
<dbReference type="Proteomes" id="UP000070529">
    <property type="component" value="Unassembled WGS sequence"/>
</dbReference>
<evidence type="ECO:0000313" key="5">
    <source>
        <dbReference type="Proteomes" id="UP000070529"/>
    </source>
</evidence>
<keyword evidence="1" id="KW-0378">Hydrolase</keyword>
<keyword evidence="5" id="KW-1185">Reference proteome</keyword>
<protein>
    <recommendedName>
        <fullName evidence="3">AB hydrolase-1 domain-containing protein</fullName>
    </recommendedName>
</protein>
<dbReference type="EMBL" id="LNTY01000033">
    <property type="protein sequence ID" value="KXF81827.1"/>
    <property type="molecule type" value="Genomic_DNA"/>
</dbReference>